<dbReference type="InterPro" id="IPR050613">
    <property type="entry name" value="Sec_Metabolite_Reg"/>
</dbReference>
<protein>
    <recommendedName>
        <fullName evidence="6">Zn(2)-C6 fungal-type domain-containing protein</fullName>
    </recommendedName>
</protein>
<accession>A0A066WGZ4</accession>
<proteinExistence type="predicted"/>
<dbReference type="GO" id="GO:0006351">
    <property type="term" value="P:DNA-templated transcription"/>
    <property type="evidence" value="ECO:0007669"/>
    <property type="project" value="InterPro"/>
</dbReference>
<feature type="compositionally biased region" description="Basic and acidic residues" evidence="5">
    <location>
        <begin position="249"/>
        <end position="259"/>
    </location>
</feature>
<dbReference type="Pfam" id="PF00172">
    <property type="entry name" value="Zn_clus"/>
    <property type="match status" value="1"/>
</dbReference>
<evidence type="ECO:0000256" key="5">
    <source>
        <dbReference type="SAM" id="MobiDB-lite"/>
    </source>
</evidence>
<evidence type="ECO:0000256" key="4">
    <source>
        <dbReference type="SAM" id="Coils"/>
    </source>
</evidence>
<dbReference type="SUPFAM" id="SSF57701">
    <property type="entry name" value="Zn2/Cys6 DNA-binding domain"/>
    <property type="match status" value="1"/>
</dbReference>
<dbReference type="Gene3D" id="4.10.240.10">
    <property type="entry name" value="Zn(2)-C6 fungal-type DNA-binding domain"/>
    <property type="match status" value="1"/>
</dbReference>
<evidence type="ECO:0000256" key="1">
    <source>
        <dbReference type="ARBA" id="ARBA00004123"/>
    </source>
</evidence>
<dbReference type="PANTHER" id="PTHR31001">
    <property type="entry name" value="UNCHARACTERIZED TRANSCRIPTIONAL REGULATORY PROTEIN"/>
    <property type="match status" value="1"/>
</dbReference>
<dbReference type="GeneID" id="25261334"/>
<dbReference type="SMART" id="SM00066">
    <property type="entry name" value="GAL4"/>
    <property type="match status" value="1"/>
</dbReference>
<dbReference type="GO" id="GO:0000981">
    <property type="term" value="F:DNA-binding transcription factor activity, RNA polymerase II-specific"/>
    <property type="evidence" value="ECO:0007669"/>
    <property type="project" value="InterPro"/>
</dbReference>
<feature type="region of interest" description="Disordered" evidence="5">
    <location>
        <begin position="584"/>
        <end position="641"/>
    </location>
</feature>
<feature type="region of interest" description="Disordered" evidence="5">
    <location>
        <begin position="1144"/>
        <end position="1163"/>
    </location>
</feature>
<evidence type="ECO:0000313" key="8">
    <source>
        <dbReference type="Proteomes" id="UP000027361"/>
    </source>
</evidence>
<feature type="domain" description="Zn(2)-C6 fungal-type" evidence="6">
    <location>
        <begin position="312"/>
        <end position="345"/>
    </location>
</feature>
<evidence type="ECO:0000256" key="3">
    <source>
        <dbReference type="ARBA" id="ARBA00023242"/>
    </source>
</evidence>
<keyword evidence="2" id="KW-0479">Metal-binding</keyword>
<feature type="compositionally biased region" description="Low complexity" evidence="5">
    <location>
        <begin position="617"/>
        <end position="631"/>
    </location>
</feature>
<dbReference type="GO" id="GO:0003677">
    <property type="term" value="F:DNA binding"/>
    <property type="evidence" value="ECO:0007669"/>
    <property type="project" value="InterPro"/>
</dbReference>
<evidence type="ECO:0000259" key="6">
    <source>
        <dbReference type="PROSITE" id="PS50048"/>
    </source>
</evidence>
<comment type="subcellular location">
    <subcellularLocation>
        <location evidence="1">Nucleus</location>
    </subcellularLocation>
</comment>
<dbReference type="RefSeq" id="XP_013245925.1">
    <property type="nucleotide sequence ID" value="XM_013390471.1"/>
</dbReference>
<reference evidence="7 8" key="1">
    <citation type="submission" date="2014-05" db="EMBL/GenBank/DDBJ databases">
        <title>Draft genome sequence of a rare smut relative, Tilletiaria anomala UBC 951.</title>
        <authorList>
            <consortium name="DOE Joint Genome Institute"/>
            <person name="Toome M."/>
            <person name="Kuo A."/>
            <person name="Henrissat B."/>
            <person name="Lipzen A."/>
            <person name="Tritt A."/>
            <person name="Yoshinaga Y."/>
            <person name="Zane M."/>
            <person name="Barry K."/>
            <person name="Grigoriev I.V."/>
            <person name="Spatafora J.W."/>
            <person name="Aimea M.C."/>
        </authorList>
    </citation>
    <scope>NUCLEOTIDE SEQUENCE [LARGE SCALE GENOMIC DNA]</scope>
    <source>
        <strain evidence="7 8">UBC 951</strain>
    </source>
</reference>
<feature type="region of interest" description="Disordered" evidence="5">
    <location>
        <begin position="772"/>
        <end position="825"/>
    </location>
</feature>
<feature type="compositionally biased region" description="Polar residues" evidence="5">
    <location>
        <begin position="532"/>
        <end position="544"/>
    </location>
</feature>
<keyword evidence="3" id="KW-0539">Nucleus</keyword>
<dbReference type="STRING" id="1037660.A0A066WGZ4"/>
<dbReference type="Pfam" id="PF04082">
    <property type="entry name" value="Fungal_trans"/>
    <property type="match status" value="1"/>
</dbReference>
<feature type="region of interest" description="Disordered" evidence="5">
    <location>
        <begin position="532"/>
        <end position="568"/>
    </location>
</feature>
<keyword evidence="4" id="KW-0175">Coiled coil</keyword>
<dbReference type="InterPro" id="IPR007219">
    <property type="entry name" value="XnlR_reg_dom"/>
</dbReference>
<sequence length="1270" mass="139221">MSYATYAAIGTRPARAQQQSHQRKGSHAQLPSRMRTASGIAPLENTASAAAAAAADSSSYDHREQPQQASYMIPSFEAAPHAAPLPPPSLGAPPPNAPYQFGLSAASSSPSTTFRPMRLPPPHPHPPAHTHAHAHPPNPISHTRQYSDSHLPLHMDLFAAPHAHQQIRPSHAAHHPQAQALPSTLPPFSAGQPITMIPEVEQQFRNAGLGGEIEEGDEDDDDNDDDDKYSANEGGKGEADAQVQGAMQERADNAAEGRQRSSSFASFGQKALHHDVPGGSLLLASKKVATGSIYPDGEHDRPQKRRRRANMSCTQCKSRKIKCDRARPICGSCVRRGIPPQTCLLGDARDDYERMMSAPDVLRVVRLMERIASLEEELDQSNREKEERQAAYEHVLASRSAADTLAEENLSVSVSNNSRSCAPSSMDAMEQRLRIDAEVARSHYQDRERMHSASNGLTMSAATNFVLNFNPVGLSPLEDMLATLPSESNIITIVNWYYDELEPVWSLLPSRPSMCTRIEDLWRRYQTFIKSQSSAQKPATNAETTADAGKPNAAGGASPSAAAAGSGVASPRSSISGYVSAVAPHGTSAPKPGAAGGSTQISPALAQDAHPSDRSRGSGQQPQQEQAQAHQQHLRQRSSASSLPNIGQAFSKSDYAFLALVFAVLESSAEFMADADIIEHGIATSTKDIPVRMSMYHRNCVTLLSMSDMLAQPTLEGIQAISMLRYYYFGRQRRAEYTVLHTMIIRIAEGLGLHRLQSAHADAERWAKRRLHTGSPFSPPASSQAGWHNNAKHAPPKTADGGSGGSAGHAAAAGTGEEAHATDSERGSHALIVGTMNRTDLHGWFLPKGEHKEKWEEMNVSRWYDGDHEMRELGRRVWWALVFVDWQTATLHDGIYHAREATFTTGFPLNAELADISRTSDPLAIASPEKSFVAILTEIARATRCTADAMNSGVNEYEDSLQIEQSHRSILTSLPYYYQFPSEHNAATYDAAAVQAAHTEKPFRVIQRVLIYLYVHHRLLKLHRLYMPRGYRNGVYKHSREVCLESAEVLLSCYSELVQASSPIHRMWSFRMMLFDAISTLQIDLLHRIAQVEDQEIIRRQADVELGIRLLEPHTSMEKLNKFLPAAISAMRALQHEEKCKRAAFRHEQQRAHAQGQAPPTQKWTLQVPFGALGAEDDVPAAFLGGALASDSLADQQSQSQAPPPPPDKGAGQRPVGADPSADALEASRQFQMELDEWLRSIRESVASEQGNLGAAKLIDKLIEEMNWSW</sequence>
<feature type="region of interest" description="Disordered" evidence="5">
    <location>
        <begin position="164"/>
        <end position="192"/>
    </location>
</feature>
<feature type="coiled-coil region" evidence="4">
    <location>
        <begin position="364"/>
        <end position="391"/>
    </location>
</feature>
<dbReference type="OrthoDB" id="3362851at2759"/>
<feature type="region of interest" description="Disordered" evidence="5">
    <location>
        <begin position="211"/>
        <end position="269"/>
    </location>
</feature>
<dbReference type="CDD" id="cd12148">
    <property type="entry name" value="fungal_TF_MHR"/>
    <property type="match status" value="1"/>
</dbReference>
<feature type="compositionally biased region" description="Pro residues" evidence="5">
    <location>
        <begin position="83"/>
        <end position="97"/>
    </location>
</feature>
<feature type="compositionally biased region" description="Low complexity" evidence="5">
    <location>
        <begin position="47"/>
        <end position="58"/>
    </location>
</feature>
<feature type="compositionally biased region" description="Acidic residues" evidence="5">
    <location>
        <begin position="212"/>
        <end position="227"/>
    </location>
</feature>
<dbReference type="CDD" id="cd00067">
    <property type="entry name" value="GAL4"/>
    <property type="match status" value="1"/>
</dbReference>
<dbReference type="Proteomes" id="UP000027361">
    <property type="component" value="Unassembled WGS sequence"/>
</dbReference>
<dbReference type="PROSITE" id="PS50048">
    <property type="entry name" value="ZN2_CY6_FUNGAL_2"/>
    <property type="match status" value="1"/>
</dbReference>
<feature type="compositionally biased region" description="Low complexity" evidence="5">
    <location>
        <begin position="1192"/>
        <end position="1201"/>
    </location>
</feature>
<keyword evidence="8" id="KW-1185">Reference proteome</keyword>
<evidence type="ECO:0000313" key="7">
    <source>
        <dbReference type="EMBL" id="KDN53086.1"/>
    </source>
</evidence>
<dbReference type="InterPro" id="IPR001138">
    <property type="entry name" value="Zn2Cys6_DnaBD"/>
</dbReference>
<feature type="compositionally biased region" description="Low complexity" evidence="5">
    <location>
        <begin position="548"/>
        <end position="568"/>
    </location>
</feature>
<dbReference type="EMBL" id="JMSN01000004">
    <property type="protein sequence ID" value="KDN53086.1"/>
    <property type="molecule type" value="Genomic_DNA"/>
</dbReference>
<feature type="region of interest" description="Disordered" evidence="5">
    <location>
        <begin position="1"/>
        <end position="146"/>
    </location>
</feature>
<dbReference type="InterPro" id="IPR036864">
    <property type="entry name" value="Zn2-C6_fun-type_DNA-bd_sf"/>
</dbReference>
<organism evidence="7 8">
    <name type="scientific">Tilletiaria anomala (strain ATCC 24038 / CBS 436.72 / UBC 951)</name>
    <dbReference type="NCBI Taxonomy" id="1037660"/>
    <lineage>
        <taxon>Eukaryota</taxon>
        <taxon>Fungi</taxon>
        <taxon>Dikarya</taxon>
        <taxon>Basidiomycota</taxon>
        <taxon>Ustilaginomycotina</taxon>
        <taxon>Exobasidiomycetes</taxon>
        <taxon>Georgefischeriales</taxon>
        <taxon>Tilletiariaceae</taxon>
        <taxon>Tilletiaria</taxon>
    </lineage>
</organism>
<comment type="caution">
    <text evidence="7">The sequence shown here is derived from an EMBL/GenBank/DDBJ whole genome shotgun (WGS) entry which is preliminary data.</text>
</comment>
<dbReference type="GO" id="GO:0008270">
    <property type="term" value="F:zinc ion binding"/>
    <property type="evidence" value="ECO:0007669"/>
    <property type="project" value="InterPro"/>
</dbReference>
<dbReference type="AlphaFoldDB" id="A0A066WGZ4"/>
<dbReference type="HOGENOM" id="CLU_264021_0_0_1"/>
<name>A0A066WGZ4_TILAU</name>
<dbReference type="InParanoid" id="A0A066WGZ4"/>
<dbReference type="PANTHER" id="PTHR31001:SF76">
    <property type="entry name" value="ZN(2)-C6 FUNGAL-TYPE DOMAIN-CONTAINING PROTEIN"/>
    <property type="match status" value="1"/>
</dbReference>
<gene>
    <name evidence="7" type="ORF">K437DRAFT_115767</name>
</gene>
<dbReference type="GO" id="GO:0005634">
    <property type="term" value="C:nucleus"/>
    <property type="evidence" value="ECO:0007669"/>
    <property type="project" value="UniProtKB-SubCell"/>
</dbReference>
<feature type="region of interest" description="Disordered" evidence="5">
    <location>
        <begin position="1192"/>
        <end position="1221"/>
    </location>
</feature>
<feature type="compositionally biased region" description="Polar residues" evidence="5">
    <location>
        <begin position="105"/>
        <end position="114"/>
    </location>
</feature>
<evidence type="ECO:0000256" key="2">
    <source>
        <dbReference type="ARBA" id="ARBA00022723"/>
    </source>
</evidence>